<evidence type="ECO:0000259" key="3">
    <source>
        <dbReference type="Pfam" id="PF00561"/>
    </source>
</evidence>
<evidence type="ECO:0000313" key="5">
    <source>
        <dbReference type="EnsemblMetazoa" id="CapteP149451"/>
    </source>
</evidence>
<dbReference type="AlphaFoldDB" id="R7UD05"/>
<dbReference type="GO" id="GO:0005789">
    <property type="term" value="C:endoplasmic reticulum membrane"/>
    <property type="evidence" value="ECO:0007669"/>
    <property type="project" value="TreeGrafter"/>
</dbReference>
<dbReference type="Proteomes" id="UP000014760">
    <property type="component" value="Unassembled WGS sequence"/>
</dbReference>
<protein>
    <recommendedName>
        <fullName evidence="3">AB hydrolase-1 domain-containing protein</fullName>
    </recommendedName>
</protein>
<dbReference type="ESTHER" id="capte-r7ud05">
    <property type="family name" value="ABHD12-PHARC"/>
</dbReference>
<dbReference type="GO" id="GO:0004622">
    <property type="term" value="F:phosphatidylcholine lysophospholipase activity"/>
    <property type="evidence" value="ECO:0007669"/>
    <property type="project" value="TreeGrafter"/>
</dbReference>
<keyword evidence="2" id="KW-0472">Membrane</keyword>
<sequence length="394" mass="43886">MNEEYNVFSREIKSRSRRIMLLRSGTRVHDDPEGTGDAASQRPEEPIHATSNNNIQHTPPHNRIADASKPHNVYVMAAMKTVCFTFVMMYFVAPIVLRLNPWIVKEVVFLNKLRWPPSTNLSDPAQQGINHTISLWIPSEDLVGAWHTLPSKVKAPTLDTNFFAQSLSNGSPIVLYLHGNAGTRAGWHRMQMYQILSGAGFHVIAIDYRGFGDSAGYPSEQGVCADAMAAFKWIRKHSKKSPVYIWGHSLGSAVATKVARKISSQGLSLSGVILEAPFNNIKSAVWEYPLAKPFVMMPWFSWVFLEALKANEIYFTTDEHIAAVTAPVLILHAEDDGIVPIFLGRKLYETALANKAIGGVRFHTFSAEHAYGHKHMHKAPELASIISDFSTPKK</sequence>
<keyword evidence="6" id="KW-1185">Reference proteome</keyword>
<dbReference type="SUPFAM" id="SSF53474">
    <property type="entry name" value="alpha/beta-Hydrolases"/>
    <property type="match status" value="1"/>
</dbReference>
<feature type="domain" description="AB hydrolase-1" evidence="3">
    <location>
        <begin position="172"/>
        <end position="262"/>
    </location>
</feature>
<keyword evidence="2" id="KW-1133">Transmembrane helix</keyword>
<dbReference type="OrthoDB" id="10249433at2759"/>
<dbReference type="STRING" id="283909.R7UD05"/>
<dbReference type="GO" id="GO:0052651">
    <property type="term" value="P:monoacylglycerol catabolic process"/>
    <property type="evidence" value="ECO:0007669"/>
    <property type="project" value="TreeGrafter"/>
</dbReference>
<evidence type="ECO:0000256" key="2">
    <source>
        <dbReference type="SAM" id="Phobius"/>
    </source>
</evidence>
<name>R7UD05_CAPTE</name>
<dbReference type="PANTHER" id="PTHR12277:SF194">
    <property type="entry name" value="FI04476P"/>
    <property type="match status" value="1"/>
</dbReference>
<organism evidence="4">
    <name type="scientific">Capitella teleta</name>
    <name type="common">Polychaete worm</name>
    <dbReference type="NCBI Taxonomy" id="283909"/>
    <lineage>
        <taxon>Eukaryota</taxon>
        <taxon>Metazoa</taxon>
        <taxon>Spiralia</taxon>
        <taxon>Lophotrochozoa</taxon>
        <taxon>Annelida</taxon>
        <taxon>Polychaeta</taxon>
        <taxon>Sedentaria</taxon>
        <taxon>Scolecida</taxon>
        <taxon>Capitellidae</taxon>
        <taxon>Capitella</taxon>
    </lineage>
</organism>
<dbReference type="Pfam" id="PF00561">
    <property type="entry name" value="Abhydrolase_1"/>
    <property type="match status" value="1"/>
</dbReference>
<feature type="region of interest" description="Disordered" evidence="1">
    <location>
        <begin position="23"/>
        <end position="66"/>
    </location>
</feature>
<reference evidence="5" key="3">
    <citation type="submission" date="2015-06" db="UniProtKB">
        <authorList>
            <consortium name="EnsemblMetazoa"/>
        </authorList>
    </citation>
    <scope>IDENTIFICATION</scope>
</reference>
<dbReference type="GO" id="GO:0006660">
    <property type="term" value="P:phosphatidylserine catabolic process"/>
    <property type="evidence" value="ECO:0007669"/>
    <property type="project" value="TreeGrafter"/>
</dbReference>
<dbReference type="EnsemblMetazoa" id="CapteT149451">
    <property type="protein sequence ID" value="CapteP149451"/>
    <property type="gene ID" value="CapteG149451"/>
</dbReference>
<evidence type="ECO:0000313" key="4">
    <source>
        <dbReference type="EMBL" id="ELU01147.1"/>
    </source>
</evidence>
<dbReference type="InterPro" id="IPR000073">
    <property type="entry name" value="AB_hydrolase_1"/>
</dbReference>
<dbReference type="Gene3D" id="3.40.50.1820">
    <property type="entry name" value="alpha/beta hydrolase"/>
    <property type="match status" value="1"/>
</dbReference>
<gene>
    <name evidence="4" type="ORF">CAPTEDRAFT_149451</name>
</gene>
<dbReference type="OMA" id="WWDMVVR"/>
<dbReference type="HOGENOM" id="CLU_029375_1_0_1"/>
<dbReference type="PANTHER" id="PTHR12277">
    <property type="entry name" value="ALPHA/BETA HYDROLASE DOMAIN-CONTAINING PROTEIN"/>
    <property type="match status" value="1"/>
</dbReference>
<dbReference type="EMBL" id="KB305378">
    <property type="protein sequence ID" value="ELU01147.1"/>
    <property type="molecule type" value="Genomic_DNA"/>
</dbReference>
<evidence type="ECO:0000313" key="6">
    <source>
        <dbReference type="Proteomes" id="UP000014760"/>
    </source>
</evidence>
<dbReference type="GO" id="GO:0047372">
    <property type="term" value="F:monoacylglycerol lipase activity"/>
    <property type="evidence" value="ECO:0007669"/>
    <property type="project" value="TreeGrafter"/>
</dbReference>
<dbReference type="FunCoup" id="R7UD05">
    <property type="interactions" value="701"/>
</dbReference>
<evidence type="ECO:0000256" key="1">
    <source>
        <dbReference type="SAM" id="MobiDB-lite"/>
    </source>
</evidence>
<dbReference type="EMBL" id="AMQN01001775">
    <property type="status" value="NOT_ANNOTATED_CDS"/>
    <property type="molecule type" value="Genomic_DNA"/>
</dbReference>
<feature type="transmembrane region" description="Helical" evidence="2">
    <location>
        <begin position="73"/>
        <end position="97"/>
    </location>
</feature>
<reference evidence="6" key="1">
    <citation type="submission" date="2012-12" db="EMBL/GenBank/DDBJ databases">
        <authorList>
            <person name="Hellsten U."/>
            <person name="Grimwood J."/>
            <person name="Chapman J.A."/>
            <person name="Shapiro H."/>
            <person name="Aerts A."/>
            <person name="Otillar R.P."/>
            <person name="Terry A.Y."/>
            <person name="Boore J.L."/>
            <person name="Simakov O."/>
            <person name="Marletaz F."/>
            <person name="Cho S.-J."/>
            <person name="Edsinger-Gonzales E."/>
            <person name="Havlak P."/>
            <person name="Kuo D.-H."/>
            <person name="Larsson T."/>
            <person name="Lv J."/>
            <person name="Arendt D."/>
            <person name="Savage R."/>
            <person name="Osoegawa K."/>
            <person name="de Jong P."/>
            <person name="Lindberg D.R."/>
            <person name="Seaver E.C."/>
            <person name="Weisblat D.A."/>
            <person name="Putnam N.H."/>
            <person name="Grigoriev I.V."/>
            <person name="Rokhsar D.S."/>
        </authorList>
    </citation>
    <scope>NUCLEOTIDE SEQUENCE</scope>
    <source>
        <strain evidence="6">I ESC-2004</strain>
    </source>
</reference>
<keyword evidence="2" id="KW-0812">Transmembrane</keyword>
<reference evidence="4 6" key="2">
    <citation type="journal article" date="2013" name="Nature">
        <title>Insights into bilaterian evolution from three spiralian genomes.</title>
        <authorList>
            <person name="Simakov O."/>
            <person name="Marletaz F."/>
            <person name="Cho S.J."/>
            <person name="Edsinger-Gonzales E."/>
            <person name="Havlak P."/>
            <person name="Hellsten U."/>
            <person name="Kuo D.H."/>
            <person name="Larsson T."/>
            <person name="Lv J."/>
            <person name="Arendt D."/>
            <person name="Savage R."/>
            <person name="Osoegawa K."/>
            <person name="de Jong P."/>
            <person name="Grimwood J."/>
            <person name="Chapman J.A."/>
            <person name="Shapiro H."/>
            <person name="Aerts A."/>
            <person name="Otillar R.P."/>
            <person name="Terry A.Y."/>
            <person name="Boore J.L."/>
            <person name="Grigoriev I.V."/>
            <person name="Lindberg D.R."/>
            <person name="Seaver E.C."/>
            <person name="Weisblat D.A."/>
            <person name="Putnam N.H."/>
            <person name="Rokhsar D.S."/>
        </authorList>
    </citation>
    <scope>NUCLEOTIDE SEQUENCE</scope>
    <source>
        <strain evidence="4 6">I ESC-2004</strain>
    </source>
</reference>
<feature type="compositionally biased region" description="Polar residues" evidence="1">
    <location>
        <begin position="49"/>
        <end position="59"/>
    </location>
</feature>
<dbReference type="InterPro" id="IPR029058">
    <property type="entry name" value="AB_hydrolase_fold"/>
</dbReference>
<accession>R7UD05</accession>
<proteinExistence type="predicted"/>